<accession>A0A8X6T4V7</accession>
<protein>
    <submittedName>
        <fullName evidence="2">Uncharacterized protein</fullName>
    </submittedName>
</protein>
<sequence>METKECETSDYEPSEPPTPKKRKMNAKVPLTSHHLRKKQNLYLPEIPKQFPKNRCRMLGCKSNSSSMRCRRSSACIPKELFTLLFKSCDAGLPSSAQGRPDILGVSRTSGIATEFRATRDSAQPMKVLCFNELKCPPEKGKMHPYTQETTGSSIEGANITENHTRYKFIQ</sequence>
<dbReference type="EMBL" id="BMAW01096196">
    <property type="protein sequence ID" value="GFS73622.1"/>
    <property type="molecule type" value="Genomic_DNA"/>
</dbReference>
<evidence type="ECO:0000256" key="1">
    <source>
        <dbReference type="SAM" id="MobiDB-lite"/>
    </source>
</evidence>
<gene>
    <name evidence="2" type="ORF">NPIL_660031</name>
</gene>
<keyword evidence="3" id="KW-1185">Reference proteome</keyword>
<evidence type="ECO:0000313" key="3">
    <source>
        <dbReference type="Proteomes" id="UP000887013"/>
    </source>
</evidence>
<organism evidence="2 3">
    <name type="scientific">Nephila pilipes</name>
    <name type="common">Giant wood spider</name>
    <name type="synonym">Nephila maculata</name>
    <dbReference type="NCBI Taxonomy" id="299642"/>
    <lineage>
        <taxon>Eukaryota</taxon>
        <taxon>Metazoa</taxon>
        <taxon>Ecdysozoa</taxon>
        <taxon>Arthropoda</taxon>
        <taxon>Chelicerata</taxon>
        <taxon>Arachnida</taxon>
        <taxon>Araneae</taxon>
        <taxon>Araneomorphae</taxon>
        <taxon>Entelegynae</taxon>
        <taxon>Araneoidea</taxon>
        <taxon>Nephilidae</taxon>
        <taxon>Nephila</taxon>
    </lineage>
</organism>
<proteinExistence type="predicted"/>
<feature type="region of interest" description="Disordered" evidence="1">
    <location>
        <begin position="1"/>
        <end position="26"/>
    </location>
</feature>
<reference evidence="2" key="1">
    <citation type="submission" date="2020-08" db="EMBL/GenBank/DDBJ databases">
        <title>Multicomponent nature underlies the extraordinary mechanical properties of spider dragline silk.</title>
        <authorList>
            <person name="Kono N."/>
            <person name="Nakamura H."/>
            <person name="Mori M."/>
            <person name="Yoshida Y."/>
            <person name="Ohtoshi R."/>
            <person name="Malay A.D."/>
            <person name="Moran D.A.P."/>
            <person name="Tomita M."/>
            <person name="Numata K."/>
            <person name="Arakawa K."/>
        </authorList>
    </citation>
    <scope>NUCLEOTIDE SEQUENCE</scope>
</reference>
<dbReference type="Proteomes" id="UP000887013">
    <property type="component" value="Unassembled WGS sequence"/>
</dbReference>
<name>A0A8X6T4V7_NEPPI</name>
<dbReference type="AlphaFoldDB" id="A0A8X6T4V7"/>
<comment type="caution">
    <text evidence="2">The sequence shown here is derived from an EMBL/GenBank/DDBJ whole genome shotgun (WGS) entry which is preliminary data.</text>
</comment>
<evidence type="ECO:0000313" key="2">
    <source>
        <dbReference type="EMBL" id="GFS73622.1"/>
    </source>
</evidence>